<evidence type="ECO:0000313" key="7">
    <source>
        <dbReference type="Proteomes" id="UP000502508"/>
    </source>
</evidence>
<sequence>MSVRRKTGPGMLVSHVLVWLYAALLALPLYYLLVSSLKDNTEIFSSAFGLPSKWLWQNYRDAWEFVSLGPRCSTPRSSPARPRS</sequence>
<gene>
    <name evidence="6" type="ORF">Pflav_028870</name>
</gene>
<evidence type="ECO:0000256" key="1">
    <source>
        <dbReference type="ARBA" id="ARBA00004141"/>
    </source>
</evidence>
<feature type="transmembrane region" description="Helical" evidence="5">
    <location>
        <begin position="12"/>
        <end position="33"/>
    </location>
</feature>
<dbReference type="EMBL" id="AP022870">
    <property type="protein sequence ID" value="BCB76477.1"/>
    <property type="molecule type" value="Genomic_DNA"/>
</dbReference>
<dbReference type="InterPro" id="IPR035906">
    <property type="entry name" value="MetI-like_sf"/>
</dbReference>
<keyword evidence="7" id="KW-1185">Reference proteome</keyword>
<name>A0A6F8XRP1_9ACTN</name>
<dbReference type="AlphaFoldDB" id="A0A6F8XRP1"/>
<evidence type="ECO:0008006" key="8">
    <source>
        <dbReference type="Google" id="ProtNLM"/>
    </source>
</evidence>
<dbReference type="SUPFAM" id="SSF161098">
    <property type="entry name" value="MetI-like"/>
    <property type="match status" value="1"/>
</dbReference>
<proteinExistence type="predicted"/>
<dbReference type="Proteomes" id="UP000502508">
    <property type="component" value="Chromosome"/>
</dbReference>
<keyword evidence="2 5" id="KW-0812">Transmembrane</keyword>
<evidence type="ECO:0000313" key="6">
    <source>
        <dbReference type="EMBL" id="BCB76477.1"/>
    </source>
</evidence>
<dbReference type="GO" id="GO:0016020">
    <property type="term" value="C:membrane"/>
    <property type="evidence" value="ECO:0007669"/>
    <property type="project" value="UniProtKB-SubCell"/>
</dbReference>
<accession>A0A6F8XRP1</accession>
<evidence type="ECO:0000256" key="3">
    <source>
        <dbReference type="ARBA" id="ARBA00022989"/>
    </source>
</evidence>
<dbReference type="KEGG" id="pfla:Pflav_028870"/>
<comment type="subcellular location">
    <subcellularLocation>
        <location evidence="1">Membrane</location>
        <topology evidence="1">Multi-pass membrane protein</topology>
    </subcellularLocation>
</comment>
<reference evidence="6 7" key="2">
    <citation type="submission" date="2020-03" db="EMBL/GenBank/DDBJ databases">
        <authorList>
            <person name="Ichikawa N."/>
            <person name="Kimura A."/>
            <person name="Kitahashi Y."/>
            <person name="Uohara A."/>
        </authorList>
    </citation>
    <scope>NUCLEOTIDE SEQUENCE [LARGE SCALE GENOMIC DNA]</scope>
    <source>
        <strain evidence="6 7">NBRC 107702</strain>
    </source>
</reference>
<dbReference type="Gene3D" id="1.10.3720.10">
    <property type="entry name" value="MetI-like"/>
    <property type="match status" value="1"/>
</dbReference>
<dbReference type="RefSeq" id="WP_232071374.1">
    <property type="nucleotide sequence ID" value="NZ_AP022870.1"/>
</dbReference>
<evidence type="ECO:0000256" key="5">
    <source>
        <dbReference type="SAM" id="Phobius"/>
    </source>
</evidence>
<keyword evidence="3 5" id="KW-1133">Transmembrane helix</keyword>
<protein>
    <recommendedName>
        <fullName evidence="8">ABC transmembrane type-1 domain-containing protein</fullName>
    </recommendedName>
</protein>
<evidence type="ECO:0000256" key="2">
    <source>
        <dbReference type="ARBA" id="ARBA00022692"/>
    </source>
</evidence>
<keyword evidence="4 5" id="KW-0472">Membrane</keyword>
<organism evidence="6 7">
    <name type="scientific">Phytohabitans flavus</name>
    <dbReference type="NCBI Taxonomy" id="1076124"/>
    <lineage>
        <taxon>Bacteria</taxon>
        <taxon>Bacillati</taxon>
        <taxon>Actinomycetota</taxon>
        <taxon>Actinomycetes</taxon>
        <taxon>Micromonosporales</taxon>
        <taxon>Micromonosporaceae</taxon>
    </lineage>
</organism>
<evidence type="ECO:0000256" key="4">
    <source>
        <dbReference type="ARBA" id="ARBA00023136"/>
    </source>
</evidence>
<reference evidence="6 7" key="1">
    <citation type="submission" date="2020-03" db="EMBL/GenBank/DDBJ databases">
        <title>Whole genome shotgun sequence of Phytohabitans flavus NBRC 107702.</title>
        <authorList>
            <person name="Komaki H."/>
            <person name="Tamura T."/>
        </authorList>
    </citation>
    <scope>NUCLEOTIDE SEQUENCE [LARGE SCALE GENOMIC DNA]</scope>
    <source>
        <strain evidence="6 7">NBRC 107702</strain>
    </source>
</reference>